<keyword evidence="3" id="KW-1185">Reference proteome</keyword>
<accession>A0A2T5C3D6</accession>
<dbReference type="Proteomes" id="UP000243525">
    <property type="component" value="Unassembled WGS sequence"/>
</dbReference>
<feature type="chain" id="PRO_5015662910" description="Lipoprotein" evidence="1">
    <location>
        <begin position="20"/>
        <end position="154"/>
    </location>
</feature>
<evidence type="ECO:0000256" key="1">
    <source>
        <dbReference type="SAM" id="SignalP"/>
    </source>
</evidence>
<dbReference type="OrthoDB" id="1121140at2"/>
<dbReference type="AlphaFoldDB" id="A0A2T5C3D6"/>
<gene>
    <name evidence="2" type="ORF">C8N47_10596</name>
</gene>
<feature type="signal peptide" evidence="1">
    <location>
        <begin position="1"/>
        <end position="19"/>
    </location>
</feature>
<name>A0A2T5C3D6_9BACT</name>
<dbReference type="PROSITE" id="PS51257">
    <property type="entry name" value="PROKAR_LIPOPROTEIN"/>
    <property type="match status" value="1"/>
</dbReference>
<dbReference type="EMBL" id="QAAD01000005">
    <property type="protein sequence ID" value="PTN09256.1"/>
    <property type="molecule type" value="Genomic_DNA"/>
</dbReference>
<evidence type="ECO:0000313" key="3">
    <source>
        <dbReference type="Proteomes" id="UP000243525"/>
    </source>
</evidence>
<proteinExistence type="predicted"/>
<evidence type="ECO:0008006" key="4">
    <source>
        <dbReference type="Google" id="ProtNLM"/>
    </source>
</evidence>
<sequence>MKKSLLLIAGLLFFAIACNEPYEYLDEAQEKSASTKTYQWKAETACFMPLICDGEEIDILEGNLMAHYRWHVQKGEYKWIILNFSGELTSEATGETFEILEVDKIEFQDGAYGQYDLMWNVRGDKGSHYIGSGYVDLVTWEVIAEKTVCPPSNN</sequence>
<reference evidence="2 3" key="1">
    <citation type="submission" date="2018-04" db="EMBL/GenBank/DDBJ databases">
        <title>Genomic Encyclopedia of Archaeal and Bacterial Type Strains, Phase II (KMG-II): from individual species to whole genera.</title>
        <authorList>
            <person name="Goeker M."/>
        </authorList>
    </citation>
    <scope>NUCLEOTIDE SEQUENCE [LARGE SCALE GENOMIC DNA]</scope>
    <source>
        <strain evidence="2 3">DSM 28823</strain>
    </source>
</reference>
<comment type="caution">
    <text evidence="2">The sequence shown here is derived from an EMBL/GenBank/DDBJ whole genome shotgun (WGS) entry which is preliminary data.</text>
</comment>
<organism evidence="2 3">
    <name type="scientific">Mangrovibacterium marinum</name>
    <dbReference type="NCBI Taxonomy" id="1639118"/>
    <lineage>
        <taxon>Bacteria</taxon>
        <taxon>Pseudomonadati</taxon>
        <taxon>Bacteroidota</taxon>
        <taxon>Bacteroidia</taxon>
        <taxon>Marinilabiliales</taxon>
        <taxon>Prolixibacteraceae</taxon>
        <taxon>Mangrovibacterium</taxon>
    </lineage>
</organism>
<keyword evidence="1" id="KW-0732">Signal</keyword>
<evidence type="ECO:0000313" key="2">
    <source>
        <dbReference type="EMBL" id="PTN09256.1"/>
    </source>
</evidence>
<dbReference type="RefSeq" id="WP_107821665.1">
    <property type="nucleotide sequence ID" value="NZ_OY782574.1"/>
</dbReference>
<protein>
    <recommendedName>
        <fullName evidence="4">Lipoprotein</fullName>
    </recommendedName>
</protein>